<evidence type="ECO:0000256" key="16">
    <source>
        <dbReference type="ARBA" id="ARBA00023098"/>
    </source>
</evidence>
<dbReference type="PANTHER" id="PTHR47175:SF2">
    <property type="entry name" value="LIPASE ATG15-RELATED"/>
    <property type="match status" value="1"/>
</dbReference>
<evidence type="ECO:0000256" key="9">
    <source>
        <dbReference type="ARBA" id="ARBA00022692"/>
    </source>
</evidence>
<dbReference type="OrthoDB" id="58570at2759"/>
<evidence type="ECO:0000256" key="1">
    <source>
        <dbReference type="ARBA" id="ARBA00001024"/>
    </source>
</evidence>
<dbReference type="GO" id="GO:0032585">
    <property type="term" value="C:multivesicular body membrane"/>
    <property type="evidence" value="ECO:0007669"/>
    <property type="project" value="UniProtKB-SubCell"/>
</dbReference>
<evidence type="ECO:0000256" key="12">
    <source>
        <dbReference type="ARBA" id="ARBA00022963"/>
    </source>
</evidence>
<dbReference type="GO" id="GO:0006624">
    <property type="term" value="P:vacuolar protein processing"/>
    <property type="evidence" value="ECO:0007669"/>
    <property type="project" value="EnsemblFungi"/>
</dbReference>
<gene>
    <name evidence="24" type="ORF">CANCADRAFT_31554</name>
</gene>
<keyword evidence="17" id="KW-0472">Membrane</keyword>
<keyword evidence="10" id="KW-0967">Endosome</keyword>
<comment type="function">
    <text evidence="19">Lipase which is essential for lysis of subvacuolar cytoplasm to vacuole targeted bodies and intravacuolar autophagic bodies. Involved in the lysis of intravacuolar multivesicular body (MVB) vesicles. The intravacuolar membrane disintegration by ATG15 is critical to life span extension.</text>
</comment>
<dbReference type="GO" id="GO:0034727">
    <property type="term" value="P:piecemeal microautophagy of the nucleus"/>
    <property type="evidence" value="ECO:0007669"/>
    <property type="project" value="EnsemblFungi"/>
</dbReference>
<organism evidence="24 25">
    <name type="scientific">Tortispora caseinolytica NRRL Y-17796</name>
    <dbReference type="NCBI Taxonomy" id="767744"/>
    <lineage>
        <taxon>Eukaryota</taxon>
        <taxon>Fungi</taxon>
        <taxon>Dikarya</taxon>
        <taxon>Ascomycota</taxon>
        <taxon>Saccharomycotina</taxon>
        <taxon>Trigonopsidomycetes</taxon>
        <taxon>Trigonopsidales</taxon>
        <taxon>Trigonopsidaceae</taxon>
        <taxon>Tortispora</taxon>
    </lineage>
</organism>
<evidence type="ECO:0000256" key="15">
    <source>
        <dbReference type="ARBA" id="ARBA00023006"/>
    </source>
</evidence>
<evidence type="ECO:0000256" key="14">
    <source>
        <dbReference type="ARBA" id="ARBA00022989"/>
    </source>
</evidence>
<evidence type="ECO:0000256" key="4">
    <source>
        <dbReference type="ARBA" id="ARBA00010701"/>
    </source>
</evidence>
<feature type="region of interest" description="Disordered" evidence="21">
    <location>
        <begin position="427"/>
        <end position="451"/>
    </location>
</feature>
<evidence type="ECO:0000256" key="13">
    <source>
        <dbReference type="ARBA" id="ARBA00022968"/>
    </source>
</evidence>
<evidence type="ECO:0000256" key="20">
    <source>
        <dbReference type="ARBA" id="ARBA00029828"/>
    </source>
</evidence>
<dbReference type="Pfam" id="PF01764">
    <property type="entry name" value="Lipase_3"/>
    <property type="match status" value="1"/>
</dbReference>
<keyword evidence="25" id="KW-1185">Reference proteome</keyword>
<dbReference type="GO" id="GO:0005783">
    <property type="term" value="C:endoplasmic reticulum"/>
    <property type="evidence" value="ECO:0007669"/>
    <property type="project" value="EnsemblFungi"/>
</dbReference>
<comment type="subcellular location">
    <subcellularLocation>
        <location evidence="3">Endosome</location>
        <location evidence="3">Multivesicular body membrane</location>
        <topology evidence="3">Single-pass type II membrane protein</topology>
    </subcellularLocation>
    <subcellularLocation>
        <location evidence="2">Prevacuolar compartment membrane</location>
        <topology evidence="2">Single-pass type II membrane protein</topology>
    </subcellularLocation>
</comment>
<accession>A0A1E4TG06</accession>
<dbReference type="PANTHER" id="PTHR47175">
    <property type="entry name" value="LIPASE ATG15-RELATED"/>
    <property type="match status" value="1"/>
</dbReference>
<keyword evidence="14" id="KW-1133">Transmembrane helix</keyword>
<dbReference type="CDD" id="cd00519">
    <property type="entry name" value="Lipase_3"/>
    <property type="match status" value="1"/>
</dbReference>
<keyword evidence="11" id="KW-0378">Hydrolase</keyword>
<evidence type="ECO:0000256" key="18">
    <source>
        <dbReference type="ARBA" id="ARBA00023180"/>
    </source>
</evidence>
<dbReference type="SUPFAM" id="SSF53474">
    <property type="entry name" value="alpha/beta-Hydrolases"/>
    <property type="match status" value="1"/>
</dbReference>
<name>A0A1E4TG06_9ASCO</name>
<dbReference type="EC" id="3.1.1.3" evidence="6"/>
<evidence type="ECO:0000256" key="19">
    <source>
        <dbReference type="ARBA" id="ARBA00024663"/>
    </source>
</evidence>
<dbReference type="AlphaFoldDB" id="A0A1E4TG06"/>
<keyword evidence="16" id="KW-0443">Lipid metabolism</keyword>
<feature type="signal peptide" evidence="22">
    <location>
        <begin position="1"/>
        <end position="17"/>
    </location>
</feature>
<dbReference type="GO" id="GO:0005774">
    <property type="term" value="C:vacuolar membrane"/>
    <property type="evidence" value="ECO:0007669"/>
    <property type="project" value="EnsemblFungi"/>
</dbReference>
<evidence type="ECO:0000256" key="8">
    <source>
        <dbReference type="ARBA" id="ARBA00019241"/>
    </source>
</evidence>
<dbReference type="InterPro" id="IPR029058">
    <property type="entry name" value="AB_hydrolase_fold"/>
</dbReference>
<reference evidence="25" key="1">
    <citation type="submission" date="2016-02" db="EMBL/GenBank/DDBJ databases">
        <title>Comparative genomics of biotechnologically important yeasts.</title>
        <authorList>
            <consortium name="DOE Joint Genome Institute"/>
            <person name="Riley R."/>
            <person name="Haridas S."/>
            <person name="Wolfe K.H."/>
            <person name="Lopes M.R."/>
            <person name="Hittinger C.T."/>
            <person name="Goker M."/>
            <person name="Salamov A."/>
            <person name="Wisecaver J."/>
            <person name="Long T.M."/>
            <person name="Aerts A.L."/>
            <person name="Barry K."/>
            <person name="Choi C."/>
            <person name="Clum A."/>
            <person name="Coughlan A.Y."/>
            <person name="Deshpande S."/>
            <person name="Douglass A.P."/>
            <person name="Hanson S.J."/>
            <person name="Klenk H.-P."/>
            <person name="Labutti K."/>
            <person name="Lapidus A."/>
            <person name="Lindquist E."/>
            <person name="Lipzen A."/>
            <person name="Meier-Kolthoff J.P."/>
            <person name="Ohm R.A."/>
            <person name="Otillar R.P."/>
            <person name="Pangilinan J."/>
            <person name="Peng Y."/>
            <person name="Rokas A."/>
            <person name="Rosa C.A."/>
            <person name="Scheuner C."/>
            <person name="Sibirny A.A."/>
            <person name="Slot J.C."/>
            <person name="Stielow J.B."/>
            <person name="Sun H."/>
            <person name="Kurtzman C.P."/>
            <person name="Blackwell M."/>
            <person name="Jeffries T.W."/>
            <person name="Grigoriev I.V."/>
        </authorList>
    </citation>
    <scope>NUCLEOTIDE SEQUENCE [LARGE SCALE GENOMIC DNA]</scope>
    <source>
        <strain evidence="25">NRRL Y-17796</strain>
    </source>
</reference>
<dbReference type="EMBL" id="KV453842">
    <property type="protein sequence ID" value="ODV90676.1"/>
    <property type="molecule type" value="Genomic_DNA"/>
</dbReference>
<comment type="similarity">
    <text evidence="4">Belongs to the AB hydrolase superfamily. Lipase family.</text>
</comment>
<dbReference type="InterPro" id="IPR050805">
    <property type="entry name" value="ATG15_Lipase"/>
</dbReference>
<evidence type="ECO:0000259" key="23">
    <source>
        <dbReference type="Pfam" id="PF01764"/>
    </source>
</evidence>
<feature type="chain" id="PRO_5009163184" description="Putative lipase ATG15" evidence="22">
    <location>
        <begin position="18"/>
        <end position="477"/>
    </location>
</feature>
<evidence type="ECO:0000256" key="10">
    <source>
        <dbReference type="ARBA" id="ARBA00022753"/>
    </source>
</evidence>
<evidence type="ECO:0000256" key="22">
    <source>
        <dbReference type="SAM" id="SignalP"/>
    </source>
</evidence>
<evidence type="ECO:0000256" key="21">
    <source>
        <dbReference type="SAM" id="MobiDB-lite"/>
    </source>
</evidence>
<keyword evidence="9" id="KW-0812">Transmembrane</keyword>
<keyword evidence="22" id="KW-0732">Signal</keyword>
<protein>
    <recommendedName>
        <fullName evidence="7">Putative lipase ATG15</fullName>
        <ecNumber evidence="6">3.1.1.3</ecNumber>
    </recommendedName>
    <alternativeName>
        <fullName evidence="20">Autophagy-related protein 15</fullName>
    </alternativeName>
    <alternativeName>
        <fullName evidence="8">Putative lipase atg15</fullName>
    </alternativeName>
</protein>
<feature type="compositionally biased region" description="Low complexity" evidence="21">
    <location>
        <begin position="437"/>
        <end position="448"/>
    </location>
</feature>
<dbReference type="GO" id="GO:0006660">
    <property type="term" value="P:phosphatidylserine catabolic process"/>
    <property type="evidence" value="ECO:0007669"/>
    <property type="project" value="EnsemblFungi"/>
</dbReference>
<comment type="catalytic activity">
    <reaction evidence="1">
        <text>a triacylglycerol + H2O = a diacylglycerol + a fatty acid + H(+)</text>
        <dbReference type="Rhea" id="RHEA:12044"/>
        <dbReference type="ChEBI" id="CHEBI:15377"/>
        <dbReference type="ChEBI" id="CHEBI:15378"/>
        <dbReference type="ChEBI" id="CHEBI:17855"/>
        <dbReference type="ChEBI" id="CHEBI:18035"/>
        <dbReference type="ChEBI" id="CHEBI:28868"/>
        <dbReference type="EC" id="3.1.1.3"/>
    </reaction>
</comment>
<feature type="domain" description="Fungal lipase-type" evidence="23">
    <location>
        <begin position="254"/>
        <end position="291"/>
    </location>
</feature>
<dbReference type="GO" id="GO:0004620">
    <property type="term" value="F:phospholipase activity"/>
    <property type="evidence" value="ECO:0007669"/>
    <property type="project" value="EnsemblFungi"/>
</dbReference>
<comment type="subunit">
    <text evidence="5">Binds to both phosphatidylinositol (PI) and phosphatidylinositol 3,5-bisphosphate (PIP2).</text>
</comment>
<evidence type="ECO:0000256" key="7">
    <source>
        <dbReference type="ARBA" id="ARBA00018542"/>
    </source>
</evidence>
<dbReference type="GO" id="GO:0000425">
    <property type="term" value="P:pexophagy"/>
    <property type="evidence" value="ECO:0007669"/>
    <property type="project" value="EnsemblFungi"/>
</dbReference>
<evidence type="ECO:0000313" key="25">
    <source>
        <dbReference type="Proteomes" id="UP000095023"/>
    </source>
</evidence>
<keyword evidence="18" id="KW-0325">Glycoprotein</keyword>
<keyword evidence="15" id="KW-0072">Autophagy</keyword>
<dbReference type="GO" id="GO:0005775">
    <property type="term" value="C:vacuolar lumen"/>
    <property type="evidence" value="ECO:0007669"/>
    <property type="project" value="EnsemblFungi"/>
</dbReference>
<dbReference type="Gene3D" id="3.40.50.1820">
    <property type="entry name" value="alpha/beta hydrolase"/>
    <property type="match status" value="1"/>
</dbReference>
<dbReference type="GO" id="GO:0034496">
    <property type="term" value="P:multivesicular body membrane disassembly"/>
    <property type="evidence" value="ECO:0007669"/>
    <property type="project" value="EnsemblFungi"/>
</dbReference>
<evidence type="ECO:0000256" key="5">
    <source>
        <dbReference type="ARBA" id="ARBA00011137"/>
    </source>
</evidence>
<dbReference type="InterPro" id="IPR002921">
    <property type="entry name" value="Fungal_lipase-type"/>
</dbReference>
<evidence type="ECO:0000256" key="17">
    <source>
        <dbReference type="ARBA" id="ARBA00023136"/>
    </source>
</evidence>
<evidence type="ECO:0000313" key="24">
    <source>
        <dbReference type="EMBL" id="ODV90676.1"/>
    </source>
</evidence>
<evidence type="ECO:0000256" key="2">
    <source>
        <dbReference type="ARBA" id="ARBA00004270"/>
    </source>
</evidence>
<proteinExistence type="inferred from homology"/>
<sequence>MVLTLLSLLCICLYVYADSEAHGFHLAHIVDHGIGSDSSRFLRMDVKPGTIMKAGPPISLSSKTESDGSIYKDQAVVFEPMELVTDFRTSLFLAEVPAERYQDLYQMRQDKYKPNDIWETREILVPNVTDRDTILALAIMSNNAYSESDDSNSWIELNVNYTDHSDFGFNSTGVRGHVFLDASESIAVIAFKGTSAAIFDAGGDTTARDKLNDNVLFSCCCARVSYLWTPVCSCYESTYKCNQQCIEETISSPEMYYQATLDIYSHVRSLYPKAQLWLTGHSLGGSLAALLGRTYGIPTVTYEAVPEQLPAKRLHLPLPPGIPVERTPIWHFGHTADPIYMGTCSGPGSTCWLGGYAMESVCHTGRKCIYDVVEDKGWRVSLVNHRIKTVISDIISAYNETAKCIDAPQCVDCFNWDYGDPIETSPLDPLPPGGTVSESPAPSSCPAEDGNAESQCIRRCKKRTWYGRCIEWDYQAY</sequence>
<evidence type="ECO:0000256" key="11">
    <source>
        <dbReference type="ARBA" id="ARBA00022801"/>
    </source>
</evidence>
<dbReference type="GO" id="GO:0046461">
    <property type="term" value="P:neutral lipid catabolic process"/>
    <property type="evidence" value="ECO:0007669"/>
    <property type="project" value="EnsemblFungi"/>
</dbReference>
<keyword evidence="12" id="KW-0442">Lipid degradation</keyword>
<keyword evidence="13" id="KW-0735">Signal-anchor</keyword>
<evidence type="ECO:0000256" key="6">
    <source>
        <dbReference type="ARBA" id="ARBA00013279"/>
    </source>
</evidence>
<evidence type="ECO:0000256" key="3">
    <source>
        <dbReference type="ARBA" id="ARBA00004343"/>
    </source>
</evidence>
<dbReference type="Proteomes" id="UP000095023">
    <property type="component" value="Unassembled WGS sequence"/>
</dbReference>
<dbReference type="GO" id="GO:0004806">
    <property type="term" value="F:triacylglycerol lipase activity"/>
    <property type="evidence" value="ECO:0007669"/>
    <property type="project" value="UniProtKB-EC"/>
</dbReference>